<evidence type="ECO:0000313" key="3">
    <source>
        <dbReference type="EMBL" id="VAW56316.1"/>
    </source>
</evidence>
<feature type="transmembrane region" description="Helical" evidence="1">
    <location>
        <begin position="152"/>
        <end position="172"/>
    </location>
</feature>
<reference evidence="3" key="1">
    <citation type="submission" date="2018-06" db="EMBL/GenBank/DDBJ databases">
        <authorList>
            <person name="Zhirakovskaya E."/>
        </authorList>
    </citation>
    <scope>NUCLEOTIDE SEQUENCE</scope>
</reference>
<gene>
    <name evidence="3" type="ORF">MNBD_GAMMA07-551</name>
</gene>
<dbReference type="PANTHER" id="PTHR35793:SF2">
    <property type="entry name" value="INNER MEMBRANE PROTEIN YJIG"/>
    <property type="match status" value="1"/>
</dbReference>
<feature type="transmembrane region" description="Helical" evidence="1">
    <location>
        <begin position="7"/>
        <end position="26"/>
    </location>
</feature>
<dbReference type="AlphaFoldDB" id="A0A3B0XI88"/>
<evidence type="ECO:0000259" key="2">
    <source>
        <dbReference type="Pfam" id="PF07670"/>
    </source>
</evidence>
<feature type="transmembrane region" description="Helical" evidence="1">
    <location>
        <begin position="115"/>
        <end position="140"/>
    </location>
</feature>
<name>A0A3B0XI88_9ZZZZ</name>
<dbReference type="EMBL" id="UOFF01000212">
    <property type="protein sequence ID" value="VAW56316.1"/>
    <property type="molecule type" value="Genomic_DNA"/>
</dbReference>
<dbReference type="Pfam" id="PF07670">
    <property type="entry name" value="Gate"/>
    <property type="match status" value="1"/>
</dbReference>
<evidence type="ECO:0000256" key="1">
    <source>
        <dbReference type="SAM" id="Phobius"/>
    </source>
</evidence>
<keyword evidence="1" id="KW-1133">Transmembrane helix</keyword>
<accession>A0A3B0XI88</accession>
<feature type="transmembrane region" description="Helical" evidence="1">
    <location>
        <begin position="38"/>
        <end position="59"/>
    </location>
</feature>
<dbReference type="InterPro" id="IPR011642">
    <property type="entry name" value="Gate_dom"/>
</dbReference>
<keyword evidence="1" id="KW-0812">Transmembrane</keyword>
<organism evidence="3">
    <name type="scientific">hydrothermal vent metagenome</name>
    <dbReference type="NCBI Taxonomy" id="652676"/>
    <lineage>
        <taxon>unclassified sequences</taxon>
        <taxon>metagenomes</taxon>
        <taxon>ecological metagenomes</taxon>
    </lineage>
</organism>
<sequence length="173" mass="18485">MQQLTSLIIPLLILGIISYGLLKGIAVYEAFVDGAKEGFTIAVNIMPYLVAMLFAIAIFRASGALDFLLTLLSPVADLFGFPAEVISMGLIRPLTGSGSVGVLSELIVTYGEDSIIVKIAAVMFGSTETTLYVLAVYFGAINIKKTQYAIQAGLMADFAGFIAAITVTYWYFS</sequence>
<feature type="domain" description="Nucleoside transporter/FeoB GTPase Gate" evidence="2">
    <location>
        <begin position="43"/>
        <end position="143"/>
    </location>
</feature>
<protein>
    <submittedName>
        <fullName evidence="3">Spore maturation protein B</fullName>
    </submittedName>
</protein>
<dbReference type="GO" id="GO:0005886">
    <property type="term" value="C:plasma membrane"/>
    <property type="evidence" value="ECO:0007669"/>
    <property type="project" value="TreeGrafter"/>
</dbReference>
<proteinExistence type="predicted"/>
<feature type="transmembrane region" description="Helical" evidence="1">
    <location>
        <begin position="71"/>
        <end position="95"/>
    </location>
</feature>
<dbReference type="InterPro" id="IPR052549">
    <property type="entry name" value="SpmB"/>
</dbReference>
<keyword evidence="1" id="KW-0472">Membrane</keyword>
<dbReference type="PANTHER" id="PTHR35793">
    <property type="entry name" value="INNER MEMBRANE PROTEIN YJIG"/>
    <property type="match status" value="1"/>
</dbReference>